<proteinExistence type="predicted"/>
<feature type="compositionally biased region" description="Pro residues" evidence="1">
    <location>
        <begin position="55"/>
        <end position="68"/>
    </location>
</feature>
<dbReference type="OrthoDB" id="3298563at2"/>
<name>A0A4R5Y8P5_9MICC</name>
<evidence type="ECO:0000313" key="3">
    <source>
        <dbReference type="Proteomes" id="UP000294621"/>
    </source>
</evidence>
<feature type="compositionally biased region" description="Polar residues" evidence="1">
    <location>
        <begin position="33"/>
        <end position="42"/>
    </location>
</feature>
<feature type="region of interest" description="Disordered" evidence="1">
    <location>
        <begin position="30"/>
        <end position="68"/>
    </location>
</feature>
<dbReference type="EMBL" id="SMZQ01000001">
    <property type="protein sequence ID" value="TDL41121.1"/>
    <property type="molecule type" value="Genomic_DNA"/>
</dbReference>
<reference evidence="2 3" key="1">
    <citation type="submission" date="2019-03" db="EMBL/GenBank/DDBJ databases">
        <title>Genome Sequencing and Assembly of Various Microbes Isolated from Partially Reclaimed Soil and Acid Mine Drainage (AMD) Site.</title>
        <authorList>
            <person name="Steinbock B."/>
            <person name="Bechtold R."/>
            <person name="Sevigny J.L."/>
            <person name="Thomas D."/>
            <person name="Cuthill L.R."/>
            <person name="Aveiro Johannsen E.J."/>
            <person name="Thomas K."/>
            <person name="Ghosh A."/>
        </authorList>
    </citation>
    <scope>NUCLEOTIDE SEQUENCE [LARGE SCALE GENOMIC DNA]</scope>
    <source>
        <strain evidence="2 3">S-A1</strain>
    </source>
</reference>
<gene>
    <name evidence="2" type="ORF">E2R57_00060</name>
</gene>
<organism evidence="2 3">
    <name type="scientific">Arthrobacter nitrophenolicus</name>
    <dbReference type="NCBI Taxonomy" id="683150"/>
    <lineage>
        <taxon>Bacteria</taxon>
        <taxon>Bacillati</taxon>
        <taxon>Actinomycetota</taxon>
        <taxon>Actinomycetes</taxon>
        <taxon>Micrococcales</taxon>
        <taxon>Micrococcaceae</taxon>
        <taxon>Arthrobacter</taxon>
    </lineage>
</organism>
<accession>A0A4R5Y8P5</accession>
<dbReference type="Proteomes" id="UP000294621">
    <property type="component" value="Unassembled WGS sequence"/>
</dbReference>
<protein>
    <submittedName>
        <fullName evidence="2">Uncharacterized protein</fullName>
    </submittedName>
</protein>
<evidence type="ECO:0000313" key="2">
    <source>
        <dbReference type="EMBL" id="TDL41121.1"/>
    </source>
</evidence>
<dbReference type="RefSeq" id="WP_133345442.1">
    <property type="nucleotide sequence ID" value="NZ_SMZQ01000001.1"/>
</dbReference>
<sequence length="68" mass="6842">MTTLACTEQNVPGGIWYYTVTPAIALWTGAESPRSSGISSDSAAPAHRLGSLAHPPTPPAGTAPAPSP</sequence>
<evidence type="ECO:0000256" key="1">
    <source>
        <dbReference type="SAM" id="MobiDB-lite"/>
    </source>
</evidence>
<comment type="caution">
    <text evidence="2">The sequence shown here is derived from an EMBL/GenBank/DDBJ whole genome shotgun (WGS) entry which is preliminary data.</text>
</comment>
<dbReference type="AlphaFoldDB" id="A0A4R5Y8P5"/>